<sequence>MGLRLMELRCDRTLKGGMSTMLEHFAPTTSLVSGPTKGTAGERCQVANLTGVKHILSAFSRRWLAVTLPSVGPRD</sequence>
<dbReference type="AlphaFoldDB" id="A0A2I2GJN7"/>
<proteinExistence type="predicted"/>
<organism evidence="1 2">
    <name type="scientific">Aspergillus steynii IBT 23096</name>
    <dbReference type="NCBI Taxonomy" id="1392250"/>
    <lineage>
        <taxon>Eukaryota</taxon>
        <taxon>Fungi</taxon>
        <taxon>Dikarya</taxon>
        <taxon>Ascomycota</taxon>
        <taxon>Pezizomycotina</taxon>
        <taxon>Eurotiomycetes</taxon>
        <taxon>Eurotiomycetidae</taxon>
        <taxon>Eurotiales</taxon>
        <taxon>Aspergillaceae</taxon>
        <taxon>Aspergillus</taxon>
        <taxon>Aspergillus subgen. Circumdati</taxon>
    </lineage>
</organism>
<dbReference type="VEuPathDB" id="FungiDB:P170DRAFT_434803"/>
<dbReference type="EMBL" id="MSFO01000002">
    <property type="protein sequence ID" value="PLB53084.1"/>
    <property type="molecule type" value="Genomic_DNA"/>
</dbReference>
<evidence type="ECO:0000313" key="1">
    <source>
        <dbReference type="EMBL" id="PLB53084.1"/>
    </source>
</evidence>
<dbReference type="RefSeq" id="XP_024708386.1">
    <property type="nucleotide sequence ID" value="XM_024848803.1"/>
</dbReference>
<name>A0A2I2GJN7_9EURO</name>
<dbReference type="OrthoDB" id="10515662at2759"/>
<accession>A0A2I2GJN7</accession>
<keyword evidence="2" id="KW-1185">Reference proteome</keyword>
<protein>
    <submittedName>
        <fullName evidence="1">Uncharacterized protein</fullName>
    </submittedName>
</protein>
<reference evidence="1 2" key="1">
    <citation type="submission" date="2016-12" db="EMBL/GenBank/DDBJ databases">
        <title>The genomes of Aspergillus section Nigri reveals drivers in fungal speciation.</title>
        <authorList>
            <consortium name="DOE Joint Genome Institute"/>
            <person name="Vesth T.C."/>
            <person name="Nybo J."/>
            <person name="Theobald S."/>
            <person name="Brandl J."/>
            <person name="Frisvad J.C."/>
            <person name="Nielsen K.F."/>
            <person name="Lyhne E.K."/>
            <person name="Kogle M.E."/>
            <person name="Kuo A."/>
            <person name="Riley R."/>
            <person name="Clum A."/>
            <person name="Nolan M."/>
            <person name="Lipzen A."/>
            <person name="Salamov A."/>
            <person name="Henrissat B."/>
            <person name="Wiebenga A."/>
            <person name="De Vries R.P."/>
            <person name="Grigoriev I.V."/>
            <person name="Mortensen U.H."/>
            <person name="Andersen M.R."/>
            <person name="Baker S.E."/>
        </authorList>
    </citation>
    <scope>NUCLEOTIDE SEQUENCE [LARGE SCALE GENOMIC DNA]</scope>
    <source>
        <strain evidence="1 2">IBT 23096</strain>
    </source>
</reference>
<dbReference type="GeneID" id="36556502"/>
<evidence type="ECO:0000313" key="2">
    <source>
        <dbReference type="Proteomes" id="UP000234275"/>
    </source>
</evidence>
<dbReference type="Proteomes" id="UP000234275">
    <property type="component" value="Unassembled WGS sequence"/>
</dbReference>
<comment type="caution">
    <text evidence="1">The sequence shown here is derived from an EMBL/GenBank/DDBJ whole genome shotgun (WGS) entry which is preliminary data.</text>
</comment>
<gene>
    <name evidence="1" type="ORF">P170DRAFT_434803</name>
</gene>